<evidence type="ECO:0000256" key="2">
    <source>
        <dbReference type="PROSITE-ProRule" id="PRU00335"/>
    </source>
</evidence>
<name>A0ABS1I1E9_9PROT</name>
<evidence type="ECO:0000313" key="5">
    <source>
        <dbReference type="Proteomes" id="UP000654452"/>
    </source>
</evidence>
<dbReference type="Gene3D" id="1.10.357.10">
    <property type="entry name" value="Tetracycline Repressor, domain 2"/>
    <property type="match status" value="1"/>
</dbReference>
<dbReference type="EMBL" id="JAEPIV010000010">
    <property type="protein sequence ID" value="MBK4720899.1"/>
    <property type="molecule type" value="Genomic_DNA"/>
</dbReference>
<protein>
    <submittedName>
        <fullName evidence="4">TetR/AcrR family transcriptional regulator</fullName>
    </submittedName>
</protein>
<evidence type="ECO:0000256" key="1">
    <source>
        <dbReference type="ARBA" id="ARBA00023125"/>
    </source>
</evidence>
<accession>A0ABS1I1E9</accession>
<proteinExistence type="predicted"/>
<feature type="domain" description="HTH tetR-type" evidence="3">
    <location>
        <begin position="18"/>
        <end position="78"/>
    </location>
</feature>
<dbReference type="RefSeq" id="WP_145629108.1">
    <property type="nucleotide sequence ID" value="NZ_JAEPIV010000010.1"/>
</dbReference>
<keyword evidence="5" id="KW-1185">Reference proteome</keyword>
<dbReference type="PANTHER" id="PTHR30055:SF220">
    <property type="entry name" value="TETR-FAMILY REGULATORY PROTEIN"/>
    <property type="match status" value="1"/>
</dbReference>
<evidence type="ECO:0000313" key="4">
    <source>
        <dbReference type="EMBL" id="MBK4720899.1"/>
    </source>
</evidence>
<gene>
    <name evidence="4" type="ORF">JJL56_18705</name>
</gene>
<comment type="caution">
    <text evidence="4">The sequence shown here is derived from an EMBL/GenBank/DDBJ whole genome shotgun (WGS) entry which is preliminary data.</text>
</comment>
<dbReference type="InterPro" id="IPR050109">
    <property type="entry name" value="HTH-type_TetR-like_transc_reg"/>
</dbReference>
<dbReference type="PANTHER" id="PTHR30055">
    <property type="entry name" value="HTH-TYPE TRANSCRIPTIONAL REGULATOR RUTR"/>
    <property type="match status" value="1"/>
</dbReference>
<organism evidence="4 5">
    <name type="scientific">Azospirillum aestuarii</name>
    <dbReference type="NCBI Taxonomy" id="2802052"/>
    <lineage>
        <taxon>Bacteria</taxon>
        <taxon>Pseudomonadati</taxon>
        <taxon>Pseudomonadota</taxon>
        <taxon>Alphaproteobacteria</taxon>
        <taxon>Rhodospirillales</taxon>
        <taxon>Azospirillaceae</taxon>
        <taxon>Azospirillum</taxon>
    </lineage>
</organism>
<dbReference type="InterPro" id="IPR009057">
    <property type="entry name" value="Homeodomain-like_sf"/>
</dbReference>
<dbReference type="InterPro" id="IPR001647">
    <property type="entry name" value="HTH_TetR"/>
</dbReference>
<keyword evidence="1 2" id="KW-0238">DNA-binding</keyword>
<dbReference type="Proteomes" id="UP000654452">
    <property type="component" value="Unassembled WGS sequence"/>
</dbReference>
<evidence type="ECO:0000259" key="3">
    <source>
        <dbReference type="PROSITE" id="PS50977"/>
    </source>
</evidence>
<sequence>MTIRKQHPAGDPRPYHHGKLAEALVDATFDIVREKGIEGVSVREAARRVDVSSSAPFKHFRNRADLMLAVVDKAVESLRIAVEASFLSQSDPLDCVRAAGDAYLAWSYTHPIHMQIITASCASLPRSADAQHQIDEMTGYWFAWFGAAAASGALRGDPDPCIAAVASGAQLYGLSSAFAEGRCVSPAMAADPLATMKSAFALHLANLRS</sequence>
<reference evidence="4 5" key="1">
    <citation type="submission" date="2021-01" db="EMBL/GenBank/DDBJ databases">
        <title>Azospirillum sp. YIM DDC1 draft genome.</title>
        <authorList>
            <person name="Wang Y.-X."/>
        </authorList>
    </citation>
    <scope>NUCLEOTIDE SEQUENCE [LARGE SCALE GENOMIC DNA]</scope>
    <source>
        <strain evidence="4 5">YIM DDC1</strain>
    </source>
</reference>
<feature type="DNA-binding region" description="H-T-H motif" evidence="2">
    <location>
        <begin position="41"/>
        <end position="60"/>
    </location>
</feature>
<dbReference type="InterPro" id="IPR036271">
    <property type="entry name" value="Tet_transcr_reg_TetR-rel_C_sf"/>
</dbReference>
<dbReference type="SUPFAM" id="SSF46689">
    <property type="entry name" value="Homeodomain-like"/>
    <property type="match status" value="1"/>
</dbReference>
<dbReference type="Pfam" id="PF00440">
    <property type="entry name" value="TetR_N"/>
    <property type="match status" value="1"/>
</dbReference>
<dbReference type="SUPFAM" id="SSF48498">
    <property type="entry name" value="Tetracyclin repressor-like, C-terminal domain"/>
    <property type="match status" value="1"/>
</dbReference>
<dbReference type="PROSITE" id="PS50977">
    <property type="entry name" value="HTH_TETR_2"/>
    <property type="match status" value="1"/>
</dbReference>